<organism evidence="1">
    <name type="scientific">Pithovirus LCDPAC01</name>
    <dbReference type="NCBI Taxonomy" id="2506600"/>
    <lineage>
        <taxon>Viruses</taxon>
        <taxon>Pithoviruses</taxon>
    </lineage>
</organism>
<proteinExistence type="predicted"/>
<name>A0A481YNC1_9VIRU</name>
<sequence>MNFCEHYIPREIVGEIVSFVKNPRDLIYLMGTSKLFRFYAEPQQ</sequence>
<evidence type="ECO:0008006" key="2">
    <source>
        <dbReference type="Google" id="ProtNLM"/>
    </source>
</evidence>
<reference evidence="1" key="1">
    <citation type="journal article" date="2019" name="MBio">
        <title>Virus Genomes from Deep Sea Sediments Expand the Ocean Megavirome and Support Independent Origins of Viral Gigantism.</title>
        <authorList>
            <person name="Backstrom D."/>
            <person name="Yutin N."/>
            <person name="Jorgensen S.L."/>
            <person name="Dharamshi J."/>
            <person name="Homa F."/>
            <person name="Zaremba-Niedwiedzka K."/>
            <person name="Spang A."/>
            <person name="Wolf Y.I."/>
            <person name="Koonin E.V."/>
            <person name="Ettema T.J."/>
        </authorList>
    </citation>
    <scope>NUCLEOTIDE SEQUENCE</scope>
</reference>
<dbReference type="CDD" id="cd09917">
    <property type="entry name" value="F-box_SF"/>
    <property type="match status" value="1"/>
</dbReference>
<gene>
    <name evidence="1" type="ORF">LCDPAC01_02360</name>
</gene>
<protein>
    <recommendedName>
        <fullName evidence="2">F-box domain-containing protein</fullName>
    </recommendedName>
</protein>
<dbReference type="InterPro" id="IPR036047">
    <property type="entry name" value="F-box-like_dom_sf"/>
</dbReference>
<dbReference type="SUPFAM" id="SSF81383">
    <property type="entry name" value="F-box domain"/>
    <property type="match status" value="1"/>
</dbReference>
<dbReference type="EMBL" id="MK500293">
    <property type="protein sequence ID" value="QBK84755.1"/>
    <property type="molecule type" value="Genomic_DNA"/>
</dbReference>
<evidence type="ECO:0000313" key="1">
    <source>
        <dbReference type="EMBL" id="QBK84755.1"/>
    </source>
</evidence>
<accession>A0A481YNC1</accession>